<dbReference type="AlphaFoldDB" id="A0AA40DXJ6"/>
<evidence type="ECO:0000313" key="2">
    <source>
        <dbReference type="EMBL" id="KAK0719285.1"/>
    </source>
</evidence>
<organism evidence="2 3">
    <name type="scientific">Lasiosphaeris hirsuta</name>
    <dbReference type="NCBI Taxonomy" id="260670"/>
    <lineage>
        <taxon>Eukaryota</taxon>
        <taxon>Fungi</taxon>
        <taxon>Dikarya</taxon>
        <taxon>Ascomycota</taxon>
        <taxon>Pezizomycotina</taxon>
        <taxon>Sordariomycetes</taxon>
        <taxon>Sordariomycetidae</taxon>
        <taxon>Sordariales</taxon>
        <taxon>Lasiosphaeriaceae</taxon>
        <taxon>Lasiosphaeris</taxon>
    </lineage>
</organism>
<proteinExistence type="predicted"/>
<evidence type="ECO:0000313" key="3">
    <source>
        <dbReference type="Proteomes" id="UP001172102"/>
    </source>
</evidence>
<dbReference type="EMBL" id="JAUKUA010000003">
    <property type="protein sequence ID" value="KAK0719285.1"/>
    <property type="molecule type" value="Genomic_DNA"/>
</dbReference>
<gene>
    <name evidence="2" type="ORF">B0H67DRAFT_572824</name>
</gene>
<feature type="compositionally biased region" description="Basic residues" evidence="1">
    <location>
        <begin position="19"/>
        <end position="29"/>
    </location>
</feature>
<accession>A0AA40DXJ6</accession>
<name>A0AA40DXJ6_9PEZI</name>
<comment type="caution">
    <text evidence="2">The sequence shown here is derived from an EMBL/GenBank/DDBJ whole genome shotgun (WGS) entry which is preliminary data.</text>
</comment>
<reference evidence="2" key="1">
    <citation type="submission" date="2023-06" db="EMBL/GenBank/DDBJ databases">
        <title>Genome-scale phylogeny and comparative genomics of the fungal order Sordariales.</title>
        <authorList>
            <consortium name="Lawrence Berkeley National Laboratory"/>
            <person name="Hensen N."/>
            <person name="Bonometti L."/>
            <person name="Westerberg I."/>
            <person name="Brannstrom I.O."/>
            <person name="Guillou S."/>
            <person name="Cros-Aarteil S."/>
            <person name="Calhoun S."/>
            <person name="Haridas S."/>
            <person name="Kuo A."/>
            <person name="Mondo S."/>
            <person name="Pangilinan J."/>
            <person name="Riley R."/>
            <person name="Labutti K."/>
            <person name="Andreopoulos B."/>
            <person name="Lipzen A."/>
            <person name="Chen C."/>
            <person name="Yanf M."/>
            <person name="Daum C."/>
            <person name="Ng V."/>
            <person name="Clum A."/>
            <person name="Steindorff A."/>
            <person name="Ohm R."/>
            <person name="Martin F."/>
            <person name="Silar P."/>
            <person name="Natvig D."/>
            <person name="Lalanne C."/>
            <person name="Gautier V."/>
            <person name="Ament-Velasquez S.L."/>
            <person name="Kruys A."/>
            <person name="Hutchinson M.I."/>
            <person name="Powell A.J."/>
            <person name="Barry K."/>
            <person name="Miller A.N."/>
            <person name="Grigoriev I.V."/>
            <person name="Debuchy R."/>
            <person name="Gladieux P."/>
            <person name="Thoren M.H."/>
            <person name="Johannesson H."/>
        </authorList>
    </citation>
    <scope>NUCLEOTIDE SEQUENCE</scope>
    <source>
        <strain evidence="2">SMH4607-1</strain>
    </source>
</reference>
<feature type="region of interest" description="Disordered" evidence="1">
    <location>
        <begin position="1"/>
        <end position="29"/>
    </location>
</feature>
<sequence length="77" mass="9107">MPLTATGSARARQHEPQSRRRQNKRRTVARHAWRQCVRPRLSGRDRRVQAKVAGRWWVTRRVHGVEVRHVPHPHGKP</sequence>
<keyword evidence="3" id="KW-1185">Reference proteome</keyword>
<evidence type="ECO:0000256" key="1">
    <source>
        <dbReference type="SAM" id="MobiDB-lite"/>
    </source>
</evidence>
<protein>
    <submittedName>
        <fullName evidence="2">Uncharacterized protein</fullName>
    </submittedName>
</protein>
<dbReference type="Proteomes" id="UP001172102">
    <property type="component" value="Unassembled WGS sequence"/>
</dbReference>